<name>X1GV23_9ZZZZ</name>
<reference evidence="1" key="1">
    <citation type="journal article" date="2014" name="Front. Microbiol.">
        <title>High frequency of phylogenetically diverse reductive dehalogenase-homologous genes in deep subseafloor sedimentary metagenomes.</title>
        <authorList>
            <person name="Kawai M."/>
            <person name="Futagami T."/>
            <person name="Toyoda A."/>
            <person name="Takaki Y."/>
            <person name="Nishi S."/>
            <person name="Hori S."/>
            <person name="Arai W."/>
            <person name="Tsubouchi T."/>
            <person name="Morono Y."/>
            <person name="Uchiyama I."/>
            <person name="Ito T."/>
            <person name="Fujiyama A."/>
            <person name="Inagaki F."/>
            <person name="Takami H."/>
        </authorList>
    </citation>
    <scope>NUCLEOTIDE SEQUENCE</scope>
    <source>
        <strain evidence="1">Expedition CK06-06</strain>
    </source>
</reference>
<dbReference type="AlphaFoldDB" id="X1GV23"/>
<proteinExistence type="predicted"/>
<evidence type="ECO:0000313" key="1">
    <source>
        <dbReference type="EMBL" id="GAH61781.1"/>
    </source>
</evidence>
<comment type="caution">
    <text evidence="1">The sequence shown here is derived from an EMBL/GenBank/DDBJ whole genome shotgun (WGS) entry which is preliminary data.</text>
</comment>
<gene>
    <name evidence="1" type="ORF">S03H2_29439</name>
</gene>
<accession>X1GV23</accession>
<dbReference type="EMBL" id="BARU01017771">
    <property type="protein sequence ID" value="GAH61781.1"/>
    <property type="molecule type" value="Genomic_DNA"/>
</dbReference>
<protein>
    <submittedName>
        <fullName evidence="1">Uncharacterized protein</fullName>
    </submittedName>
</protein>
<organism evidence="1">
    <name type="scientific">marine sediment metagenome</name>
    <dbReference type="NCBI Taxonomy" id="412755"/>
    <lineage>
        <taxon>unclassified sequences</taxon>
        <taxon>metagenomes</taxon>
        <taxon>ecological metagenomes</taxon>
    </lineage>
</organism>
<sequence>MGTIQRIKNKIKNSPVSKNVNVSFVERSHLSRR</sequence>
<feature type="non-terminal residue" evidence="1">
    <location>
        <position position="33"/>
    </location>
</feature>